<evidence type="ECO:0000256" key="1">
    <source>
        <dbReference type="ARBA" id="ARBA00004571"/>
    </source>
</evidence>
<dbReference type="Gene3D" id="2.40.170.20">
    <property type="entry name" value="TonB-dependent receptor, beta-barrel domain"/>
    <property type="match status" value="1"/>
</dbReference>
<dbReference type="PANTHER" id="PTHR32552">
    <property type="entry name" value="FERRICHROME IRON RECEPTOR-RELATED"/>
    <property type="match status" value="1"/>
</dbReference>
<evidence type="ECO:0000313" key="17">
    <source>
        <dbReference type="EMBL" id="MEN7546316.1"/>
    </source>
</evidence>
<evidence type="ECO:0000259" key="15">
    <source>
        <dbReference type="Pfam" id="PF00593"/>
    </source>
</evidence>
<feature type="domain" description="TonB-dependent receptor plug" evidence="16">
    <location>
        <begin position="47"/>
        <end position="154"/>
    </location>
</feature>
<keyword evidence="9 13" id="KW-0798">TonB box</keyword>
<evidence type="ECO:0000256" key="14">
    <source>
        <dbReference type="SAM" id="SignalP"/>
    </source>
</evidence>
<keyword evidence="17" id="KW-0675">Receptor</keyword>
<dbReference type="Gene3D" id="2.170.130.10">
    <property type="entry name" value="TonB-dependent receptor, plug domain"/>
    <property type="match status" value="1"/>
</dbReference>
<evidence type="ECO:0000256" key="3">
    <source>
        <dbReference type="ARBA" id="ARBA00022452"/>
    </source>
</evidence>
<evidence type="ECO:0000256" key="12">
    <source>
        <dbReference type="PROSITE-ProRule" id="PRU01360"/>
    </source>
</evidence>
<keyword evidence="4" id="KW-0410">Iron transport</keyword>
<reference evidence="17 18" key="1">
    <citation type="submission" date="2024-04" db="EMBL/GenBank/DDBJ databases">
        <title>Novel genus in family Flammeovirgaceae.</title>
        <authorList>
            <person name="Nguyen T.H."/>
            <person name="Vuong T.Q."/>
            <person name="Le H."/>
            <person name="Kim S.-G."/>
        </authorList>
    </citation>
    <scope>NUCLEOTIDE SEQUENCE [LARGE SCALE GENOMIC DNA]</scope>
    <source>
        <strain evidence="17 18">JCM 23209</strain>
    </source>
</reference>
<evidence type="ECO:0000256" key="8">
    <source>
        <dbReference type="ARBA" id="ARBA00023065"/>
    </source>
</evidence>
<name>A0AAW9RZG4_9BACT</name>
<evidence type="ECO:0000313" key="18">
    <source>
        <dbReference type="Proteomes" id="UP001403385"/>
    </source>
</evidence>
<evidence type="ECO:0000256" key="5">
    <source>
        <dbReference type="ARBA" id="ARBA00022692"/>
    </source>
</evidence>
<dbReference type="InterPro" id="IPR039426">
    <property type="entry name" value="TonB-dep_rcpt-like"/>
</dbReference>
<evidence type="ECO:0000256" key="9">
    <source>
        <dbReference type="ARBA" id="ARBA00023077"/>
    </source>
</evidence>
<dbReference type="AlphaFoldDB" id="A0AAW9RZG4"/>
<evidence type="ECO:0000256" key="10">
    <source>
        <dbReference type="ARBA" id="ARBA00023136"/>
    </source>
</evidence>
<evidence type="ECO:0000256" key="11">
    <source>
        <dbReference type="ARBA" id="ARBA00023237"/>
    </source>
</evidence>
<keyword evidence="10 12" id="KW-0472">Membrane</keyword>
<keyword evidence="7" id="KW-0408">Iron</keyword>
<protein>
    <submittedName>
        <fullName evidence="17">TonB-dependent receptor</fullName>
    </submittedName>
</protein>
<proteinExistence type="inferred from homology"/>
<dbReference type="SUPFAM" id="SSF56935">
    <property type="entry name" value="Porins"/>
    <property type="match status" value="1"/>
</dbReference>
<keyword evidence="2 12" id="KW-0813">Transport</keyword>
<dbReference type="InterPro" id="IPR036942">
    <property type="entry name" value="Beta-barrel_TonB_sf"/>
</dbReference>
<feature type="signal peptide" evidence="14">
    <location>
        <begin position="1"/>
        <end position="19"/>
    </location>
</feature>
<evidence type="ECO:0000259" key="16">
    <source>
        <dbReference type="Pfam" id="PF07715"/>
    </source>
</evidence>
<keyword evidence="11 12" id="KW-0998">Cell outer membrane</keyword>
<dbReference type="RefSeq" id="WP_346819104.1">
    <property type="nucleotide sequence ID" value="NZ_JBDKWZ010000001.1"/>
</dbReference>
<feature type="domain" description="TonB-dependent receptor-like beta-barrel" evidence="15">
    <location>
        <begin position="251"/>
        <end position="635"/>
    </location>
</feature>
<dbReference type="GO" id="GO:0015344">
    <property type="term" value="F:siderophore uptake transmembrane transporter activity"/>
    <property type="evidence" value="ECO:0007669"/>
    <property type="project" value="TreeGrafter"/>
</dbReference>
<keyword evidence="18" id="KW-1185">Reference proteome</keyword>
<dbReference type="InterPro" id="IPR012910">
    <property type="entry name" value="Plug_dom"/>
</dbReference>
<keyword evidence="8" id="KW-0406">Ion transport</keyword>
<organism evidence="17 18">
    <name type="scientific">Rapidithrix thailandica</name>
    <dbReference type="NCBI Taxonomy" id="413964"/>
    <lineage>
        <taxon>Bacteria</taxon>
        <taxon>Pseudomonadati</taxon>
        <taxon>Bacteroidota</taxon>
        <taxon>Cytophagia</taxon>
        <taxon>Cytophagales</taxon>
        <taxon>Flammeovirgaceae</taxon>
        <taxon>Rapidithrix</taxon>
    </lineage>
</organism>
<dbReference type="PROSITE" id="PS52016">
    <property type="entry name" value="TONB_DEPENDENT_REC_3"/>
    <property type="match status" value="1"/>
</dbReference>
<evidence type="ECO:0000256" key="2">
    <source>
        <dbReference type="ARBA" id="ARBA00022448"/>
    </source>
</evidence>
<dbReference type="EMBL" id="JBDKWZ010000001">
    <property type="protein sequence ID" value="MEN7546316.1"/>
    <property type="molecule type" value="Genomic_DNA"/>
</dbReference>
<dbReference type="GO" id="GO:0009279">
    <property type="term" value="C:cell outer membrane"/>
    <property type="evidence" value="ECO:0007669"/>
    <property type="project" value="UniProtKB-SubCell"/>
</dbReference>
<dbReference type="Pfam" id="PF07715">
    <property type="entry name" value="Plug"/>
    <property type="match status" value="1"/>
</dbReference>
<evidence type="ECO:0000256" key="6">
    <source>
        <dbReference type="ARBA" id="ARBA00022729"/>
    </source>
</evidence>
<dbReference type="Pfam" id="PF00593">
    <property type="entry name" value="TonB_dep_Rec_b-barrel"/>
    <property type="match status" value="1"/>
</dbReference>
<accession>A0AAW9RZG4</accession>
<keyword evidence="6 14" id="KW-0732">Signal</keyword>
<comment type="subcellular location">
    <subcellularLocation>
        <location evidence="1 12">Cell outer membrane</location>
        <topology evidence="1 12">Multi-pass membrane protein</topology>
    </subcellularLocation>
</comment>
<evidence type="ECO:0000256" key="4">
    <source>
        <dbReference type="ARBA" id="ARBA00022496"/>
    </source>
</evidence>
<comment type="similarity">
    <text evidence="12 13">Belongs to the TonB-dependent receptor family.</text>
</comment>
<dbReference type="InterPro" id="IPR037066">
    <property type="entry name" value="Plug_dom_sf"/>
</dbReference>
<keyword evidence="5 12" id="KW-0812">Transmembrane</keyword>
<comment type="caution">
    <text evidence="17">The sequence shown here is derived from an EMBL/GenBank/DDBJ whole genome shotgun (WGS) entry which is preliminary data.</text>
</comment>
<keyword evidence="3 12" id="KW-1134">Transmembrane beta strand</keyword>
<gene>
    <name evidence="17" type="ORF">AAG747_00260</name>
</gene>
<dbReference type="Proteomes" id="UP001403385">
    <property type="component" value="Unassembled WGS sequence"/>
</dbReference>
<dbReference type="PANTHER" id="PTHR32552:SF68">
    <property type="entry name" value="FERRICHROME OUTER MEMBRANE TRANSPORTER_PHAGE RECEPTOR"/>
    <property type="match status" value="1"/>
</dbReference>
<sequence>MKQFFTLGLLLFLSHWAMAQTSADTTKLKDVVLEEATILSSYRATSEMPVPFKDISLQEVEEKNFGQEPSFILGSTPAVTYYSDAGSFMGYAYFRLRGIDQTRINMTLDGVPLNEPEDQGAYFSNYPDFFNSVQSIQIQRGVGTSSNGVASYAGSINFESPSLHTPAKKEVYLGYGSYNTRRIYGELNTGVQNKTGLYVRASHVHSDGYKDRSGHTGHSLFLSTGHFGKKHLWKLSGFLGNQKNEMAWLGTPKDILESNPKYNPHARSDEEDQFLQGLLKLQHSVRLGAHSTLTSSTYYNYLKGDYDFDLNVYLDLPGKDQVYNYAFRSHFVGLFSNYALEKENFSFHAGVHGNLYQRQHNGSERTEGALYENTGFKNEFSAFAKASYQLNNFQFFGDLQYRYTEFDYQGEHDELLKTFTWDFVNPRVGLSYQLGKNVLFYYSLGQTHREPTRNDLFQGNDYLAIDGEQPLLGVTEAESVMDSELGIRMTGNTWQVNINGYYMDFDNEIVLSGAFGPNGLPLHNNVAKSFRSGLEIDYKFRLHKNISTNGNINFAYHRIKEEGVKIHPVLSPAFLYNQSLTYQLHGLRLGLHGRYQSHSYLDFANEYELDHYFLLDVTMAYEWKALTWTTRLNNLTNRQYYTNGQYDAFNNRATYHLQAPLNYFVSMKVTF</sequence>
<dbReference type="InterPro" id="IPR000531">
    <property type="entry name" value="Beta-barrel_TonB"/>
</dbReference>
<evidence type="ECO:0000256" key="7">
    <source>
        <dbReference type="ARBA" id="ARBA00023004"/>
    </source>
</evidence>
<feature type="chain" id="PRO_5043779552" evidence="14">
    <location>
        <begin position="20"/>
        <end position="671"/>
    </location>
</feature>
<evidence type="ECO:0000256" key="13">
    <source>
        <dbReference type="RuleBase" id="RU003357"/>
    </source>
</evidence>